<evidence type="ECO:0000313" key="2">
    <source>
        <dbReference type="WBParaSite" id="nRc.2.0.1.t02734-RA"/>
    </source>
</evidence>
<evidence type="ECO:0000313" key="1">
    <source>
        <dbReference type="Proteomes" id="UP000887565"/>
    </source>
</evidence>
<dbReference type="AlphaFoldDB" id="A0A915HM31"/>
<proteinExistence type="predicted"/>
<sequence length="103" mass="11500">MLTMSISRISKGCLDWIGSSSRGGDVRGDVRGVVNWQILQRAVGALVVQDFRAVELMEGLVDYGCGDEQLLDIFNLAIQELIFDEENRWMFGDVVRVEGGDDF</sequence>
<organism evidence="1 2">
    <name type="scientific">Romanomermis culicivorax</name>
    <name type="common">Nematode worm</name>
    <dbReference type="NCBI Taxonomy" id="13658"/>
    <lineage>
        <taxon>Eukaryota</taxon>
        <taxon>Metazoa</taxon>
        <taxon>Ecdysozoa</taxon>
        <taxon>Nematoda</taxon>
        <taxon>Enoplea</taxon>
        <taxon>Dorylaimia</taxon>
        <taxon>Mermithida</taxon>
        <taxon>Mermithoidea</taxon>
        <taxon>Mermithidae</taxon>
        <taxon>Romanomermis</taxon>
    </lineage>
</organism>
<accession>A0A915HM31</accession>
<name>A0A915HM31_ROMCU</name>
<dbReference type="Proteomes" id="UP000887565">
    <property type="component" value="Unplaced"/>
</dbReference>
<reference evidence="2" key="1">
    <citation type="submission" date="2022-11" db="UniProtKB">
        <authorList>
            <consortium name="WormBaseParasite"/>
        </authorList>
    </citation>
    <scope>IDENTIFICATION</scope>
</reference>
<dbReference type="WBParaSite" id="nRc.2.0.1.t02734-RA">
    <property type="protein sequence ID" value="nRc.2.0.1.t02734-RA"/>
    <property type="gene ID" value="nRc.2.0.1.g02734"/>
</dbReference>
<protein>
    <submittedName>
        <fullName evidence="2">Uncharacterized protein</fullName>
    </submittedName>
</protein>
<keyword evidence="1" id="KW-1185">Reference proteome</keyword>